<dbReference type="OrthoDB" id="2447315at2759"/>
<evidence type="ECO:0000313" key="2">
    <source>
        <dbReference type="Proteomes" id="UP000765509"/>
    </source>
</evidence>
<name>A0A9Q3P0I7_9BASI</name>
<keyword evidence="2" id="KW-1185">Reference proteome</keyword>
<dbReference type="Proteomes" id="UP000765509">
    <property type="component" value="Unassembled WGS sequence"/>
</dbReference>
<organism evidence="1 2">
    <name type="scientific">Austropuccinia psidii MF-1</name>
    <dbReference type="NCBI Taxonomy" id="1389203"/>
    <lineage>
        <taxon>Eukaryota</taxon>
        <taxon>Fungi</taxon>
        <taxon>Dikarya</taxon>
        <taxon>Basidiomycota</taxon>
        <taxon>Pucciniomycotina</taxon>
        <taxon>Pucciniomycetes</taxon>
        <taxon>Pucciniales</taxon>
        <taxon>Sphaerophragmiaceae</taxon>
        <taxon>Austropuccinia</taxon>
    </lineage>
</organism>
<comment type="caution">
    <text evidence="1">The sequence shown here is derived from an EMBL/GenBank/DDBJ whole genome shotgun (WGS) entry which is preliminary data.</text>
</comment>
<proteinExistence type="predicted"/>
<dbReference type="AlphaFoldDB" id="A0A9Q3P0I7"/>
<gene>
    <name evidence="1" type="ORF">O181_087068</name>
</gene>
<dbReference type="EMBL" id="AVOT02052435">
    <property type="protein sequence ID" value="MBW0547353.1"/>
    <property type="molecule type" value="Genomic_DNA"/>
</dbReference>
<reference evidence="1" key="1">
    <citation type="submission" date="2021-03" db="EMBL/GenBank/DDBJ databases">
        <title>Draft genome sequence of rust myrtle Austropuccinia psidii MF-1, a brazilian biotype.</title>
        <authorList>
            <person name="Quecine M.C."/>
            <person name="Pachon D.M.R."/>
            <person name="Bonatelli M.L."/>
            <person name="Correr F.H."/>
            <person name="Franceschini L.M."/>
            <person name="Leite T.F."/>
            <person name="Margarido G.R.A."/>
            <person name="Almeida C.A."/>
            <person name="Ferrarezi J.A."/>
            <person name="Labate C.A."/>
        </authorList>
    </citation>
    <scope>NUCLEOTIDE SEQUENCE</scope>
    <source>
        <strain evidence="1">MF-1</strain>
    </source>
</reference>
<evidence type="ECO:0000313" key="1">
    <source>
        <dbReference type="EMBL" id="MBW0547353.1"/>
    </source>
</evidence>
<protein>
    <submittedName>
        <fullName evidence="1">Uncharacterized protein</fullName>
    </submittedName>
</protein>
<sequence>MSLYETHGQERTKERIFSPAWWPEWEQDFCPNKIRYPFVGPSTIIILKGKNEVEAILTEGFSRKHPVFPVILVKTYHQTDDDKIPNKKNIFTHEKLVEEDYLPGTLKKNIKARKIMINGKDNRQYLLDLRIKQKIKMNGYLNETSQMDKFTSKESEPLGQQQILINDEPSFEGGYISL</sequence>
<accession>A0A9Q3P0I7</accession>